<gene>
    <name evidence="3" type="primary">LOC103518380</name>
</gene>
<dbReference type="GO" id="GO:0045505">
    <property type="term" value="F:dynein intermediate chain binding"/>
    <property type="evidence" value="ECO:0007669"/>
    <property type="project" value="InterPro"/>
</dbReference>
<evidence type="ECO:0000313" key="2">
    <source>
        <dbReference type="Proteomes" id="UP000079169"/>
    </source>
</evidence>
<dbReference type="PANTHER" id="PTHR22878:SF68">
    <property type="entry name" value="DYNEIN HEAVY CHAIN 6, AXONEMAL-LIKE"/>
    <property type="match status" value="1"/>
</dbReference>
<keyword evidence="2" id="KW-1185">Reference proteome</keyword>
<dbReference type="STRING" id="121845.A0A1S4EM80"/>
<dbReference type="GeneID" id="103518380"/>
<accession>A0A1S4EM80</accession>
<evidence type="ECO:0000256" key="1">
    <source>
        <dbReference type="SAM" id="MobiDB-lite"/>
    </source>
</evidence>
<dbReference type="GO" id="GO:0030286">
    <property type="term" value="C:dynein complex"/>
    <property type="evidence" value="ECO:0007669"/>
    <property type="project" value="InterPro"/>
</dbReference>
<proteinExistence type="predicted"/>
<protein>
    <submittedName>
        <fullName evidence="3">Dynein heavy chain 1, axonemal</fullName>
    </submittedName>
</protein>
<sequence length="699" mass="80925">MADYWEDVGVRSYDAETGEYTVSPVNRPDECYRLPRIYICFSAENPVNFAERVKDAIQARKQSRSQLEYNLFIASIPLDVEALPKLDEASVDSIIVNIARGNPDAIPMEKQQQLRTQVENLHAQSVSKEIHRPILLLRVHQTANSDPTTLDADSSDFDGEISSVSSPDWSDQGSTENGRSAGSRDDFLRSLKIIRTKFLFTQRPIIDAMGVVIEKCQEMAEESFFLFDTPPLTLQDFQEAQSLQIAAIMTIIKGEWYDSIIEGLLEYFTKAGTWYNVDVDNWSVYQCSKLSVFITLVKFHMESCIRSTVTKSCTAFADYLAKACRSHDSRDSLETEHPIFLITLSISAEEGPHYTTPLEAFETTLQAIYAKPIDACHRIDQLEPRMLTKFKFPKDMYLSSLGFMEENATVPQEKLRAALHVAVSPLRDYAKQFEQYVEFYKLDVDQSIQEFTEANHPAVEVKDIIADHLAYLEKLENEIPDNVIMEPFLVDITDLKSHLVDKCRDLCDGICGSFENRLSSMMREAMLTYEYWYATLCESHQAVEKYMELVNKLDTIPALVQEQDKNIRVMQQDYEILDFFKVLMKETSLSIKYEALVWPYRIKTKLDNFIDKIEQELDKFRRIQTKDEVTLQEKLSSIFSWFTQLVEQQDMDKVHEFGNEFRRAWKQLNEIDDYGKLLNMRQETEAKKKFEEKNNEDKS</sequence>
<dbReference type="AlphaFoldDB" id="A0A1S4EM80"/>
<reference evidence="3" key="1">
    <citation type="submission" date="2025-08" db="UniProtKB">
        <authorList>
            <consortium name="RefSeq"/>
        </authorList>
    </citation>
    <scope>IDENTIFICATION</scope>
</reference>
<evidence type="ECO:0000313" key="3">
    <source>
        <dbReference type="RefSeq" id="XP_017303280.2"/>
    </source>
</evidence>
<dbReference type="PANTHER" id="PTHR22878">
    <property type="entry name" value="DYNEIN HEAVY CHAIN 6, AXONEMAL-LIKE-RELATED"/>
    <property type="match status" value="1"/>
</dbReference>
<dbReference type="CTD" id="40568"/>
<dbReference type="RefSeq" id="XP_017303280.2">
    <property type="nucleotide sequence ID" value="XM_017447791.2"/>
</dbReference>
<dbReference type="PaxDb" id="121845-A0A1S4EM80"/>
<organism evidence="2 3">
    <name type="scientific">Diaphorina citri</name>
    <name type="common">Asian citrus psyllid</name>
    <dbReference type="NCBI Taxonomy" id="121845"/>
    <lineage>
        <taxon>Eukaryota</taxon>
        <taxon>Metazoa</taxon>
        <taxon>Ecdysozoa</taxon>
        <taxon>Arthropoda</taxon>
        <taxon>Hexapoda</taxon>
        <taxon>Insecta</taxon>
        <taxon>Pterygota</taxon>
        <taxon>Neoptera</taxon>
        <taxon>Paraneoptera</taxon>
        <taxon>Hemiptera</taxon>
        <taxon>Sternorrhyncha</taxon>
        <taxon>Psylloidea</taxon>
        <taxon>Psyllidae</taxon>
        <taxon>Diaphorininae</taxon>
        <taxon>Diaphorina</taxon>
    </lineage>
</organism>
<feature type="compositionally biased region" description="Polar residues" evidence="1">
    <location>
        <begin position="162"/>
        <end position="180"/>
    </location>
</feature>
<dbReference type="GO" id="GO:0051959">
    <property type="term" value="F:dynein light intermediate chain binding"/>
    <property type="evidence" value="ECO:0007669"/>
    <property type="project" value="InterPro"/>
</dbReference>
<feature type="region of interest" description="Disordered" evidence="1">
    <location>
        <begin position="145"/>
        <end position="182"/>
    </location>
</feature>
<dbReference type="KEGG" id="dci:103518380"/>
<dbReference type="InterPro" id="IPR026983">
    <property type="entry name" value="DHC"/>
</dbReference>
<dbReference type="GO" id="GO:0007018">
    <property type="term" value="P:microtubule-based movement"/>
    <property type="evidence" value="ECO:0007669"/>
    <property type="project" value="InterPro"/>
</dbReference>
<name>A0A1S4EM80_DIACI</name>
<dbReference type="Proteomes" id="UP000079169">
    <property type="component" value="Unplaced"/>
</dbReference>